<dbReference type="InterPro" id="IPR010260">
    <property type="entry name" value="AlpA"/>
</dbReference>
<evidence type="ECO:0000313" key="2">
    <source>
        <dbReference type="Proteomes" id="UP000322079"/>
    </source>
</evidence>
<gene>
    <name evidence="1" type="ORF">FYK34_05925</name>
</gene>
<dbReference type="Pfam" id="PF05930">
    <property type="entry name" value="Phage_AlpA"/>
    <property type="match status" value="1"/>
</dbReference>
<dbReference type="Proteomes" id="UP000322079">
    <property type="component" value="Chromosome"/>
</dbReference>
<dbReference type="AlphaFoldDB" id="A0A5C1DES7"/>
<organism evidence="1 2">
    <name type="scientific">Chromobacterium paludis</name>
    <dbReference type="NCBI Taxonomy" id="2605945"/>
    <lineage>
        <taxon>Bacteria</taxon>
        <taxon>Pseudomonadati</taxon>
        <taxon>Pseudomonadota</taxon>
        <taxon>Betaproteobacteria</taxon>
        <taxon>Neisseriales</taxon>
        <taxon>Chromobacteriaceae</taxon>
        <taxon>Chromobacterium</taxon>
    </lineage>
</organism>
<evidence type="ECO:0000313" key="1">
    <source>
        <dbReference type="EMBL" id="QEL55136.1"/>
    </source>
</evidence>
<dbReference type="EMBL" id="CP043473">
    <property type="protein sequence ID" value="QEL55136.1"/>
    <property type="molecule type" value="Genomic_DNA"/>
</dbReference>
<accession>A0A5C1DES7</accession>
<reference evidence="1 2" key="1">
    <citation type="submission" date="2019-08" db="EMBL/GenBank/DDBJ databases">
        <title>Chromobacterium paludis, a novel bacterium isolated from a Maryland marsh pond.</title>
        <authorList>
            <person name="Blackburn M.B."/>
            <person name="Gundersen-Rindal D.E."/>
        </authorList>
    </citation>
    <scope>NUCLEOTIDE SEQUENCE [LARGE SCALE GENOMIC DNA]</scope>
    <source>
        <strain evidence="2">IIBBL 257-1</strain>
    </source>
</reference>
<name>A0A5C1DES7_9NEIS</name>
<proteinExistence type="predicted"/>
<dbReference type="KEGG" id="chrm:FYK34_05925"/>
<sequence>MQRQDSPNSTNIAPAQARLLKPYGALPETGFVREKDLIPIIPFSVRTMWRRVAAGTFPAPLKISERVTAWRAEAIRQWLDEQGQAA</sequence>
<dbReference type="Gene3D" id="1.10.238.160">
    <property type="match status" value="1"/>
</dbReference>
<protein>
    <submittedName>
        <fullName evidence="1">AlpA family phage regulatory protein</fullName>
    </submittedName>
</protein>
<keyword evidence="2" id="KW-1185">Reference proteome</keyword>
<dbReference type="RefSeq" id="WP_149295506.1">
    <property type="nucleotide sequence ID" value="NZ_CP043473.1"/>
</dbReference>